<evidence type="ECO:0000313" key="2">
    <source>
        <dbReference type="Proteomes" id="UP001358586"/>
    </source>
</evidence>
<sequence>MGFQDLHLFNLALLGRQVWRLNNFKDTLCFKVLSAKYFPDGDMFRPKRCDRPSFTWASIAKVTIALKEGFIWQVGNDNLIDIRWVHWGMEDILRKLDSKVAADFFTPLWNYWNNRNKMVFQGKDDPAMMVWERAHTFNNDFRIFNLNEPPVILPTSVCKGWRKPPKDFIKINVDATVLNRNVSYRAIARDADGFVIAGSYVFENKAIDVV</sequence>
<dbReference type="EMBL" id="JARKNE010000005">
    <property type="protein sequence ID" value="KAK5833228.1"/>
    <property type="molecule type" value="Genomic_DNA"/>
</dbReference>
<evidence type="ECO:0000313" key="1">
    <source>
        <dbReference type="EMBL" id="KAK5833228.1"/>
    </source>
</evidence>
<gene>
    <name evidence="1" type="ORF">PVK06_017046</name>
</gene>
<dbReference type="Proteomes" id="UP001358586">
    <property type="component" value="Chromosome 5"/>
</dbReference>
<accession>A0ABR0Q2T2</accession>
<protein>
    <submittedName>
        <fullName evidence="1">Uncharacterized protein</fullName>
    </submittedName>
</protein>
<keyword evidence="2" id="KW-1185">Reference proteome</keyword>
<proteinExistence type="predicted"/>
<organism evidence="1 2">
    <name type="scientific">Gossypium arboreum</name>
    <name type="common">Tree cotton</name>
    <name type="synonym">Gossypium nanking</name>
    <dbReference type="NCBI Taxonomy" id="29729"/>
    <lineage>
        <taxon>Eukaryota</taxon>
        <taxon>Viridiplantae</taxon>
        <taxon>Streptophyta</taxon>
        <taxon>Embryophyta</taxon>
        <taxon>Tracheophyta</taxon>
        <taxon>Spermatophyta</taxon>
        <taxon>Magnoliopsida</taxon>
        <taxon>eudicotyledons</taxon>
        <taxon>Gunneridae</taxon>
        <taxon>Pentapetalae</taxon>
        <taxon>rosids</taxon>
        <taxon>malvids</taxon>
        <taxon>Malvales</taxon>
        <taxon>Malvaceae</taxon>
        <taxon>Malvoideae</taxon>
        <taxon>Gossypium</taxon>
    </lineage>
</organism>
<name>A0ABR0Q2T2_GOSAR</name>
<reference evidence="1 2" key="1">
    <citation type="submission" date="2023-03" db="EMBL/GenBank/DDBJ databases">
        <title>WGS of Gossypium arboreum.</title>
        <authorList>
            <person name="Yu D."/>
        </authorList>
    </citation>
    <scope>NUCLEOTIDE SEQUENCE [LARGE SCALE GENOMIC DNA]</scope>
    <source>
        <tissue evidence="1">Leaf</tissue>
    </source>
</reference>
<comment type="caution">
    <text evidence="1">The sequence shown here is derived from an EMBL/GenBank/DDBJ whole genome shotgun (WGS) entry which is preliminary data.</text>
</comment>